<keyword evidence="3" id="KW-0479">Metal-binding</keyword>
<keyword evidence="8" id="KW-1185">Reference proteome</keyword>
<proteinExistence type="inferred from homology"/>
<name>A0A5B8FWI1_9RHOB</name>
<reference evidence="7 8" key="1">
    <citation type="submission" date="2019-06" db="EMBL/GenBank/DDBJ databases">
        <title>Genome sequence of Rhodobacteraceae bacterium D4M1.</title>
        <authorList>
            <person name="Cao J."/>
        </authorList>
    </citation>
    <scope>NUCLEOTIDE SEQUENCE [LARGE SCALE GENOMIC DNA]</scope>
    <source>
        <strain evidence="7 8">D4M1</strain>
    </source>
</reference>
<comment type="cofactor">
    <cofactor evidence="1">
        <name>Zn(2+)</name>
        <dbReference type="ChEBI" id="CHEBI:29105"/>
    </cofactor>
</comment>
<sequence length="344" mass="36975">MKTVHTEKHRLRASKTELNGGQLVPPFECPERVEHILAELAARRHGEIVAPDAFGLAPVRRIHDGAYLDFLSTCWEEWQAAGYAGEAIATTWPSRRMPLSRPPREIDGRIGYYCLAAETSISGGTWEAAQAAADVALTGQALVAGGARAAFALCRPPGHHAAQDMFGGYCFLNNAAIAAQAFRDQGAARVAVLDVDFHHGNGTQAIFYDRPDVLFLSLHGDPDEAFPYFLGAADETGTGAGEGFNVNYPLAPGTAYPAWAEALENALARIRAYGAEAVVVSLGLDTFKEDPISFFKLESADFTDYGRRIARLGLPTLFVLEGGYAVAEVGINTVNVLTGFEEEA</sequence>
<dbReference type="SUPFAM" id="SSF52768">
    <property type="entry name" value="Arginase/deacetylase"/>
    <property type="match status" value="1"/>
</dbReference>
<evidence type="ECO:0000256" key="4">
    <source>
        <dbReference type="ARBA" id="ARBA00022801"/>
    </source>
</evidence>
<gene>
    <name evidence="7" type="ORF">FDP22_03100</name>
</gene>
<dbReference type="RefSeq" id="WP_138577618.1">
    <property type="nucleotide sequence ID" value="NZ_CP040818.1"/>
</dbReference>
<dbReference type="CDD" id="cd10001">
    <property type="entry name" value="HDAC_classII_APAH"/>
    <property type="match status" value="1"/>
</dbReference>
<dbReference type="EMBL" id="CP040818">
    <property type="protein sequence ID" value="QDL90859.1"/>
    <property type="molecule type" value="Genomic_DNA"/>
</dbReference>
<dbReference type="PRINTS" id="PR01270">
    <property type="entry name" value="HDASUPER"/>
</dbReference>
<dbReference type="Proteomes" id="UP000305888">
    <property type="component" value="Chromosome"/>
</dbReference>
<accession>A0A5B8FWI1</accession>
<dbReference type="GO" id="GO:0046872">
    <property type="term" value="F:metal ion binding"/>
    <property type="evidence" value="ECO:0007669"/>
    <property type="project" value="UniProtKB-KW"/>
</dbReference>
<dbReference type="InterPro" id="IPR000286">
    <property type="entry name" value="HDACs"/>
</dbReference>
<dbReference type="GO" id="GO:0016787">
    <property type="term" value="F:hydrolase activity"/>
    <property type="evidence" value="ECO:0007669"/>
    <property type="project" value="UniProtKB-KW"/>
</dbReference>
<evidence type="ECO:0000313" key="7">
    <source>
        <dbReference type="EMBL" id="QDL90859.1"/>
    </source>
</evidence>
<dbReference type="GO" id="GO:0004407">
    <property type="term" value="F:histone deacetylase activity"/>
    <property type="evidence" value="ECO:0007669"/>
    <property type="project" value="TreeGrafter"/>
</dbReference>
<evidence type="ECO:0000256" key="1">
    <source>
        <dbReference type="ARBA" id="ARBA00001947"/>
    </source>
</evidence>
<dbReference type="KEGG" id="ppru:FDP22_03100"/>
<dbReference type="Pfam" id="PF00850">
    <property type="entry name" value="Hist_deacetyl"/>
    <property type="match status" value="1"/>
</dbReference>
<feature type="domain" description="Histone deacetylase" evidence="6">
    <location>
        <begin position="28"/>
        <end position="332"/>
    </location>
</feature>
<organism evidence="7 8">
    <name type="scientific">Paroceanicella profunda</name>
    <dbReference type="NCBI Taxonomy" id="2579971"/>
    <lineage>
        <taxon>Bacteria</taxon>
        <taxon>Pseudomonadati</taxon>
        <taxon>Pseudomonadota</taxon>
        <taxon>Alphaproteobacteria</taxon>
        <taxon>Rhodobacterales</taxon>
        <taxon>Paracoccaceae</taxon>
        <taxon>Paroceanicella</taxon>
    </lineage>
</organism>
<dbReference type="InterPro" id="IPR023801">
    <property type="entry name" value="His_deacetylse_dom"/>
</dbReference>
<dbReference type="Gene3D" id="3.40.800.20">
    <property type="entry name" value="Histone deacetylase domain"/>
    <property type="match status" value="1"/>
</dbReference>
<dbReference type="AlphaFoldDB" id="A0A5B8FWI1"/>
<dbReference type="GO" id="GO:0040029">
    <property type="term" value="P:epigenetic regulation of gene expression"/>
    <property type="evidence" value="ECO:0007669"/>
    <property type="project" value="TreeGrafter"/>
</dbReference>
<dbReference type="InterPro" id="IPR023696">
    <property type="entry name" value="Ureohydrolase_dom_sf"/>
</dbReference>
<keyword evidence="4" id="KW-0378">Hydrolase</keyword>
<protein>
    <submittedName>
        <fullName evidence="7">Histone deacetylase family protein</fullName>
    </submittedName>
</protein>
<dbReference type="PANTHER" id="PTHR10625:SF17">
    <property type="entry name" value="HISTONE DEACETYLASE 8"/>
    <property type="match status" value="1"/>
</dbReference>
<dbReference type="InterPro" id="IPR037138">
    <property type="entry name" value="His_deacetylse_dom_sf"/>
</dbReference>
<dbReference type="PANTHER" id="PTHR10625">
    <property type="entry name" value="HISTONE DEACETYLASE HDAC1-RELATED"/>
    <property type="match status" value="1"/>
</dbReference>
<evidence type="ECO:0000256" key="5">
    <source>
        <dbReference type="ARBA" id="ARBA00022833"/>
    </source>
</evidence>
<keyword evidence="5" id="KW-0862">Zinc</keyword>
<evidence type="ECO:0000256" key="3">
    <source>
        <dbReference type="ARBA" id="ARBA00022723"/>
    </source>
</evidence>
<evidence type="ECO:0000313" key="8">
    <source>
        <dbReference type="Proteomes" id="UP000305888"/>
    </source>
</evidence>
<evidence type="ECO:0000259" key="6">
    <source>
        <dbReference type="Pfam" id="PF00850"/>
    </source>
</evidence>
<comment type="similarity">
    <text evidence="2">Belongs to the histone deacetylase family.</text>
</comment>
<dbReference type="OrthoDB" id="9808367at2"/>
<evidence type="ECO:0000256" key="2">
    <source>
        <dbReference type="ARBA" id="ARBA00005947"/>
    </source>
</evidence>